<proteinExistence type="predicted"/>
<evidence type="ECO:0000259" key="2">
    <source>
        <dbReference type="Pfam" id="PF00487"/>
    </source>
</evidence>
<dbReference type="CDD" id="cd03507">
    <property type="entry name" value="Delta12-FADS-like"/>
    <property type="match status" value="1"/>
</dbReference>
<feature type="transmembrane region" description="Helical" evidence="1">
    <location>
        <begin position="109"/>
        <end position="130"/>
    </location>
</feature>
<organism evidence="3 4">
    <name type="scientific">Cristinia sonorae</name>
    <dbReference type="NCBI Taxonomy" id="1940300"/>
    <lineage>
        <taxon>Eukaryota</taxon>
        <taxon>Fungi</taxon>
        <taxon>Dikarya</taxon>
        <taxon>Basidiomycota</taxon>
        <taxon>Agaricomycotina</taxon>
        <taxon>Agaricomycetes</taxon>
        <taxon>Agaricomycetidae</taxon>
        <taxon>Agaricales</taxon>
        <taxon>Pleurotineae</taxon>
        <taxon>Stephanosporaceae</taxon>
        <taxon>Cristinia</taxon>
    </lineage>
</organism>
<feature type="transmembrane region" description="Helical" evidence="1">
    <location>
        <begin position="228"/>
        <end position="247"/>
    </location>
</feature>
<evidence type="ECO:0000313" key="4">
    <source>
        <dbReference type="Proteomes" id="UP000813824"/>
    </source>
</evidence>
<dbReference type="OrthoDB" id="1461976at2759"/>
<evidence type="ECO:0000313" key="3">
    <source>
        <dbReference type="EMBL" id="KAH8102903.1"/>
    </source>
</evidence>
<dbReference type="Proteomes" id="UP000813824">
    <property type="component" value="Unassembled WGS sequence"/>
</dbReference>
<dbReference type="GO" id="GO:0006629">
    <property type="term" value="P:lipid metabolic process"/>
    <property type="evidence" value="ECO:0007669"/>
    <property type="project" value="InterPro"/>
</dbReference>
<feature type="domain" description="Fatty acid desaturase" evidence="2">
    <location>
        <begin position="79"/>
        <end position="351"/>
    </location>
</feature>
<sequence>MASVQSYEQRLAQPFEPTRVKFSEVQAAIPSKLRHKSFARALLYVFRDATFSWIFFELGSRIDSNTYLGRIQGLRWVAWGAYWFWQSVAWGGFWTLAHEACHGNFSTHYLGNYIMGYILHSVLLVPHFAWRSTHLQHHKYTNSLERDENFVPYTRDRMKLPQEEVAQPIDYEEILGEAPLFILLRLVAMQILGWPSYLFFNTMGAESYPPGTNHFSPYSPLFKPKERLLIVLSDVGIFAMSIVLFRWTQVVGFTNFMKLYLIPWLITNHWIVMLTYLQHSDPTIPHYRAGEWNWLRGGLATVDRPLLGWIGRFFLHNISHDHVAHHLFPSIPFYNQPQVTEAIKPVLKTDYCYDSTNTFKALYRSFKQCVFVEDVGGILFYKDRTGKLCRQTHHDAAATAPAQQNGNGLGKVTKME</sequence>
<dbReference type="InterPro" id="IPR005804">
    <property type="entry name" value="FA_desaturase_dom"/>
</dbReference>
<dbReference type="AlphaFoldDB" id="A0A8K0UUH1"/>
<keyword evidence="1" id="KW-0812">Transmembrane</keyword>
<comment type="caution">
    <text evidence="3">The sequence shown here is derived from an EMBL/GenBank/DDBJ whole genome shotgun (WGS) entry which is preliminary data.</text>
</comment>
<dbReference type="InterPro" id="IPR012171">
    <property type="entry name" value="Fatty_acid_desaturase"/>
</dbReference>
<evidence type="ECO:0000256" key="1">
    <source>
        <dbReference type="SAM" id="Phobius"/>
    </source>
</evidence>
<dbReference type="Pfam" id="PF00487">
    <property type="entry name" value="FA_desaturase"/>
    <property type="match status" value="1"/>
</dbReference>
<protein>
    <submittedName>
        <fullName evidence="3">Delta-12 fatty acid desaturase</fullName>
    </submittedName>
</protein>
<reference evidence="3" key="1">
    <citation type="journal article" date="2021" name="New Phytol.">
        <title>Evolutionary innovations through gain and loss of genes in the ectomycorrhizal Boletales.</title>
        <authorList>
            <person name="Wu G."/>
            <person name="Miyauchi S."/>
            <person name="Morin E."/>
            <person name="Kuo A."/>
            <person name="Drula E."/>
            <person name="Varga T."/>
            <person name="Kohler A."/>
            <person name="Feng B."/>
            <person name="Cao Y."/>
            <person name="Lipzen A."/>
            <person name="Daum C."/>
            <person name="Hundley H."/>
            <person name="Pangilinan J."/>
            <person name="Johnson J."/>
            <person name="Barry K."/>
            <person name="LaButti K."/>
            <person name="Ng V."/>
            <person name="Ahrendt S."/>
            <person name="Min B."/>
            <person name="Choi I.G."/>
            <person name="Park H."/>
            <person name="Plett J.M."/>
            <person name="Magnuson J."/>
            <person name="Spatafora J.W."/>
            <person name="Nagy L.G."/>
            <person name="Henrissat B."/>
            <person name="Grigoriev I.V."/>
            <person name="Yang Z.L."/>
            <person name="Xu J."/>
            <person name="Martin F.M."/>
        </authorList>
    </citation>
    <scope>NUCLEOTIDE SEQUENCE</scope>
    <source>
        <strain evidence="3">KKN 215</strain>
    </source>
</reference>
<accession>A0A8K0UUH1</accession>
<name>A0A8K0UUH1_9AGAR</name>
<dbReference type="GO" id="GO:0016491">
    <property type="term" value="F:oxidoreductase activity"/>
    <property type="evidence" value="ECO:0007669"/>
    <property type="project" value="InterPro"/>
</dbReference>
<dbReference type="EMBL" id="JAEVFJ010000008">
    <property type="protein sequence ID" value="KAH8102903.1"/>
    <property type="molecule type" value="Genomic_DNA"/>
</dbReference>
<keyword evidence="1" id="KW-0472">Membrane</keyword>
<gene>
    <name evidence="3" type="ORF">BXZ70DRAFT_758023</name>
</gene>
<keyword evidence="1" id="KW-1133">Transmembrane helix</keyword>
<feature type="transmembrane region" description="Helical" evidence="1">
    <location>
        <begin position="76"/>
        <end position="97"/>
    </location>
</feature>
<keyword evidence="4" id="KW-1185">Reference proteome</keyword>
<dbReference type="PANTHER" id="PTHR32100">
    <property type="entry name" value="OMEGA-6 FATTY ACID DESATURASE, CHLOROPLASTIC"/>
    <property type="match status" value="1"/>
</dbReference>